<evidence type="ECO:0000313" key="1">
    <source>
        <dbReference type="EMBL" id="EKD24962.1"/>
    </source>
</evidence>
<dbReference type="AlphaFoldDB" id="K1XIG6"/>
<gene>
    <name evidence="1" type="ORF">ACD_80C00142G0004</name>
</gene>
<sequence>MINKKQIGVAADMLYDFITDTKHEKITLEELKNQVIAETNVKCKTLSIAAIQPNATIDWQPIARMAIRKCTDLKPNNFINLTIFCGKNWDITAWLYTICGTKNPTAIEKDYFTSQLMLGFINQLVLSFTEVEKGKEETIAYLIKATNEFFENTKIKGTTKIVDDVLSDIAKTIVDNIKTTAPDMLEGYAKIIDWQINNWSNLAKHAEHMVAIWPAWNTHKKEEKTTATT</sequence>
<reference evidence="1" key="1">
    <citation type="journal article" date="2012" name="Science">
        <title>Fermentation, hydrogen, and sulfur metabolism in multiple uncultivated bacterial phyla.</title>
        <authorList>
            <person name="Wrighton K.C."/>
            <person name="Thomas B.C."/>
            <person name="Sharon I."/>
            <person name="Miller C.S."/>
            <person name="Castelle C.J."/>
            <person name="VerBerkmoes N.C."/>
            <person name="Wilkins M.J."/>
            <person name="Hettich R.L."/>
            <person name="Lipton M.S."/>
            <person name="Williams K.H."/>
            <person name="Long P.E."/>
            <person name="Banfield J.F."/>
        </authorList>
    </citation>
    <scope>NUCLEOTIDE SEQUENCE [LARGE SCALE GENOMIC DNA]</scope>
</reference>
<comment type="caution">
    <text evidence="1">The sequence shown here is derived from an EMBL/GenBank/DDBJ whole genome shotgun (WGS) entry which is preliminary data.</text>
</comment>
<accession>K1XIG6</accession>
<dbReference type="EMBL" id="AMFJ01036149">
    <property type="protein sequence ID" value="EKD24962.1"/>
    <property type="molecule type" value="Genomic_DNA"/>
</dbReference>
<proteinExistence type="predicted"/>
<protein>
    <submittedName>
        <fullName evidence="1">Uncharacterized protein</fullName>
    </submittedName>
</protein>
<name>K1XIG6_9BACT</name>
<organism evidence="1">
    <name type="scientific">uncultured bacterium</name>
    <name type="common">gcode 4</name>
    <dbReference type="NCBI Taxonomy" id="1234023"/>
    <lineage>
        <taxon>Bacteria</taxon>
        <taxon>environmental samples</taxon>
    </lineage>
</organism>